<accession>A0A9Q0TSE0</accession>
<name>A0A9Q0TSE0_9ROSI</name>
<evidence type="ECO:0000313" key="1">
    <source>
        <dbReference type="EMBL" id="KAJ6716977.1"/>
    </source>
</evidence>
<comment type="caution">
    <text evidence="1">The sequence shown here is derived from an EMBL/GenBank/DDBJ whole genome shotgun (WGS) entry which is preliminary data.</text>
</comment>
<organism evidence="1 2">
    <name type="scientific">Salix koriyanagi</name>
    <dbReference type="NCBI Taxonomy" id="2511006"/>
    <lineage>
        <taxon>Eukaryota</taxon>
        <taxon>Viridiplantae</taxon>
        <taxon>Streptophyta</taxon>
        <taxon>Embryophyta</taxon>
        <taxon>Tracheophyta</taxon>
        <taxon>Spermatophyta</taxon>
        <taxon>Magnoliopsida</taxon>
        <taxon>eudicotyledons</taxon>
        <taxon>Gunneridae</taxon>
        <taxon>Pentapetalae</taxon>
        <taxon>rosids</taxon>
        <taxon>fabids</taxon>
        <taxon>Malpighiales</taxon>
        <taxon>Salicaceae</taxon>
        <taxon>Saliceae</taxon>
        <taxon>Salix</taxon>
    </lineage>
</organism>
<dbReference type="AlphaFoldDB" id="A0A9Q0TSE0"/>
<reference evidence="1" key="2">
    <citation type="journal article" date="2023" name="Int. J. Mol. Sci.">
        <title>De Novo Assembly and Annotation of 11 Diverse Shrub Willow (Salix) Genomes Reveals Novel Gene Organization in Sex-Linked Regions.</title>
        <authorList>
            <person name="Hyden B."/>
            <person name="Feng K."/>
            <person name="Yates T.B."/>
            <person name="Jawdy S."/>
            <person name="Cereghino C."/>
            <person name="Smart L.B."/>
            <person name="Muchero W."/>
        </authorList>
    </citation>
    <scope>NUCLEOTIDE SEQUENCE</scope>
    <source>
        <tissue evidence="1">Shoot tip</tissue>
    </source>
</reference>
<keyword evidence="2" id="KW-1185">Reference proteome</keyword>
<evidence type="ECO:0000313" key="2">
    <source>
        <dbReference type="Proteomes" id="UP001151752"/>
    </source>
</evidence>
<dbReference type="EMBL" id="JAPFFM010000014">
    <property type="protein sequence ID" value="KAJ6716977.1"/>
    <property type="molecule type" value="Genomic_DNA"/>
</dbReference>
<protein>
    <submittedName>
        <fullName evidence="1">Uncharacterized protein</fullName>
    </submittedName>
</protein>
<sequence>MLGPEQMNGDWIEWYQSFHEFIQGKTPCLGVLQIPRHNKKNLMVLFSEMGEEFQSILNLSAGDLVSTKLWFGKKIRIPFARNACSSFDDSSGWDFFELNALLVS</sequence>
<reference evidence="1" key="1">
    <citation type="submission" date="2022-11" db="EMBL/GenBank/DDBJ databases">
        <authorList>
            <person name="Hyden B.L."/>
            <person name="Feng K."/>
            <person name="Yates T."/>
            <person name="Jawdy S."/>
            <person name="Smart L.B."/>
            <person name="Muchero W."/>
        </authorList>
    </citation>
    <scope>NUCLEOTIDE SEQUENCE</scope>
    <source>
        <tissue evidence="1">Shoot tip</tissue>
    </source>
</reference>
<dbReference type="Proteomes" id="UP001151752">
    <property type="component" value="Chromosome 9"/>
</dbReference>
<proteinExistence type="predicted"/>
<gene>
    <name evidence="1" type="ORF">OIU74_009489</name>
</gene>